<dbReference type="RefSeq" id="WP_185256381.1">
    <property type="nucleotide sequence ID" value="NZ_AP023368.1"/>
</dbReference>
<dbReference type="KEGG" id="acht:bsdcttw_37780"/>
<dbReference type="SUPFAM" id="SSF47413">
    <property type="entry name" value="lambda repressor-like DNA-binding domains"/>
    <property type="match status" value="1"/>
</dbReference>
<feature type="domain" description="HTH cro/C1-type" evidence="1">
    <location>
        <begin position="8"/>
        <end position="63"/>
    </location>
</feature>
<sequence length="201" mass="23251">MNNLGDILVYLRKLKQVTQSEVAEALGMTVRSISRYETNKSGPNFAILKSLMEYYGFGTLSLFESTTQDILSLKHGLLGTFEAELLNDYNRCQNNKPLPGYDYFWINKYGNLIGGQTRFVDFCSDDRNKEIRTLRLVPPIESIKRCESIYKKKPVVINKRMDVLIFELFGGEAIVRTDICNEYMSEYMVDFISENKDNIFQ</sequence>
<name>A0A7I8DSP3_9FIRM</name>
<evidence type="ECO:0000313" key="3">
    <source>
        <dbReference type="Proteomes" id="UP000515703"/>
    </source>
</evidence>
<dbReference type="AlphaFoldDB" id="A0A7I8DSP3"/>
<organism evidence="2 3">
    <name type="scientific">Anaerocolumna chitinilytica</name>
    <dbReference type="NCBI Taxonomy" id="1727145"/>
    <lineage>
        <taxon>Bacteria</taxon>
        <taxon>Bacillati</taxon>
        <taxon>Bacillota</taxon>
        <taxon>Clostridia</taxon>
        <taxon>Lachnospirales</taxon>
        <taxon>Lachnospiraceae</taxon>
        <taxon>Anaerocolumna</taxon>
    </lineage>
</organism>
<dbReference type="EMBL" id="AP023368">
    <property type="protein sequence ID" value="BCK00738.1"/>
    <property type="molecule type" value="Genomic_DNA"/>
</dbReference>
<dbReference type="GO" id="GO:0003677">
    <property type="term" value="F:DNA binding"/>
    <property type="evidence" value="ECO:0007669"/>
    <property type="project" value="InterPro"/>
</dbReference>
<reference evidence="2 3" key="2">
    <citation type="submission" date="2020-08" db="EMBL/GenBank/DDBJ databases">
        <authorList>
            <person name="Ueki A."/>
            <person name="Tonouchi A."/>
        </authorList>
    </citation>
    <scope>NUCLEOTIDE SEQUENCE [LARGE SCALE GENOMIC DNA]</scope>
    <source>
        <strain evidence="2 3">CTTW</strain>
    </source>
</reference>
<dbReference type="Proteomes" id="UP000515703">
    <property type="component" value="Chromosome"/>
</dbReference>
<protein>
    <recommendedName>
        <fullName evidence="1">HTH cro/C1-type domain-containing protein</fullName>
    </recommendedName>
</protein>
<proteinExistence type="predicted"/>
<accession>A0A7I8DSP3</accession>
<dbReference type="InterPro" id="IPR001387">
    <property type="entry name" value="Cro/C1-type_HTH"/>
</dbReference>
<keyword evidence="3" id="KW-1185">Reference proteome</keyword>
<dbReference type="PROSITE" id="PS50943">
    <property type="entry name" value="HTH_CROC1"/>
    <property type="match status" value="1"/>
</dbReference>
<dbReference type="Pfam" id="PF01381">
    <property type="entry name" value="HTH_3"/>
    <property type="match status" value="1"/>
</dbReference>
<evidence type="ECO:0000313" key="2">
    <source>
        <dbReference type="EMBL" id="BCK00738.1"/>
    </source>
</evidence>
<dbReference type="InterPro" id="IPR010982">
    <property type="entry name" value="Lambda_DNA-bd_dom_sf"/>
</dbReference>
<evidence type="ECO:0000259" key="1">
    <source>
        <dbReference type="PROSITE" id="PS50943"/>
    </source>
</evidence>
<dbReference type="SMART" id="SM00530">
    <property type="entry name" value="HTH_XRE"/>
    <property type="match status" value="1"/>
</dbReference>
<dbReference type="Gene3D" id="1.10.260.40">
    <property type="entry name" value="lambda repressor-like DNA-binding domains"/>
    <property type="match status" value="1"/>
</dbReference>
<reference evidence="2 3" key="1">
    <citation type="submission" date="2020-08" db="EMBL/GenBank/DDBJ databases">
        <title>Draft genome sequencing of an Anaerocolumna strain isolated from anoxic soil subjected to BSD treatment.</title>
        <authorList>
            <person name="Uek A."/>
            <person name="Tonouchi A."/>
        </authorList>
    </citation>
    <scope>NUCLEOTIDE SEQUENCE [LARGE SCALE GENOMIC DNA]</scope>
    <source>
        <strain evidence="2 3">CTTW</strain>
    </source>
</reference>
<gene>
    <name evidence="2" type="ORF">bsdcttw_37780</name>
</gene>
<dbReference type="CDD" id="cd00093">
    <property type="entry name" value="HTH_XRE"/>
    <property type="match status" value="1"/>
</dbReference>